<keyword evidence="17" id="KW-0966">Cell projection</keyword>
<dbReference type="GO" id="GO:0035692">
    <property type="term" value="C:macrophage migration inhibitory factor receptor complex"/>
    <property type="evidence" value="ECO:0007669"/>
    <property type="project" value="TreeGrafter"/>
</dbReference>
<feature type="chain" id="PRO_5025544874" description="CD44 antigen" evidence="27">
    <location>
        <begin position="19"/>
        <end position="396"/>
    </location>
</feature>
<evidence type="ECO:0000256" key="20">
    <source>
        <dbReference type="ARBA" id="ARBA00031179"/>
    </source>
</evidence>
<reference evidence="29" key="2">
    <citation type="submission" date="2025-08" db="UniProtKB">
        <authorList>
            <consortium name="Ensembl"/>
        </authorList>
    </citation>
    <scope>IDENTIFICATION</scope>
</reference>
<dbReference type="GO" id="GO:0070374">
    <property type="term" value="P:positive regulation of ERK1 and ERK2 cascade"/>
    <property type="evidence" value="ECO:0007669"/>
    <property type="project" value="TreeGrafter"/>
</dbReference>
<dbReference type="OMA" id="TQHENCA"/>
<evidence type="ECO:0000256" key="19">
    <source>
        <dbReference type="ARBA" id="ARBA00029928"/>
    </source>
</evidence>
<evidence type="ECO:0000256" key="26">
    <source>
        <dbReference type="SAM" id="Phobius"/>
    </source>
</evidence>
<feature type="region of interest" description="Disordered" evidence="25">
    <location>
        <begin position="377"/>
        <end position="396"/>
    </location>
</feature>
<feature type="transmembrane region" description="Helical" evidence="26">
    <location>
        <begin position="301"/>
        <end position="322"/>
    </location>
</feature>
<keyword evidence="30" id="KW-1185">Reference proteome</keyword>
<evidence type="ECO:0000259" key="28">
    <source>
        <dbReference type="PROSITE" id="PS50963"/>
    </source>
</evidence>
<keyword evidence="9 27" id="KW-0732">Signal</keyword>
<evidence type="ECO:0000256" key="15">
    <source>
        <dbReference type="ARBA" id="ARBA00023170"/>
    </source>
</evidence>
<evidence type="ECO:0000256" key="5">
    <source>
        <dbReference type="ARBA" id="ARBA00022475"/>
    </source>
</evidence>
<sequence length="396" mass="42277">MWTLLLGVTFGLLASSRSELKVNSRSCSYAGVFLVEGESRHSLTFSMAQEMCEQLQSTLASPEQVKDAYDKDMETCRNGWLSNQEIVILRHTHHINCAMNQTGIIFHKREENDTNDAYCYDSEVGPETNCDKEIKSSGPPPEDEPDDSADTNSKEEAQELTTEAAAGDDHTLLPTANDPLLKELTTSGTETATETGEGNPTVTTAASDEVTSGGVDITKMGFPFTPGEMDQGGSGMVPPSFGKSGASPMDPAGDPEEAQTSSENEKNNDVTAGYSQEPNGSGGVRDSADADPTQQTHSSNWLVVILVIVAVALILLVCVAVAKRKSLCGKRQTLTINAKGSGEGNGAAASASSSHAQEREQEMVTLMAKEKVQENGNTEEFTVITLEESPDKEQQA</sequence>
<feature type="domain" description="Link" evidence="28">
    <location>
        <begin position="31"/>
        <end position="121"/>
    </location>
</feature>
<dbReference type="InParanoid" id="A0A665USF3"/>
<dbReference type="InterPro" id="IPR016186">
    <property type="entry name" value="C-type_lectin-like/link_sf"/>
</dbReference>
<dbReference type="InterPro" id="IPR001231">
    <property type="entry name" value="CD44_antigen"/>
</dbReference>
<dbReference type="PANTHER" id="PTHR10225:SF6">
    <property type="entry name" value="CD44 ANTIGEN"/>
    <property type="match status" value="1"/>
</dbReference>
<keyword evidence="12 26" id="KW-1133">Transmembrane helix</keyword>
<accession>A0A665USF3</accession>
<evidence type="ECO:0000313" key="29">
    <source>
        <dbReference type="Ensembl" id="ENSENLP00000022311.1"/>
    </source>
</evidence>
<evidence type="ECO:0000256" key="14">
    <source>
        <dbReference type="ARBA" id="ARBA00023157"/>
    </source>
</evidence>
<dbReference type="OrthoDB" id="8952307at2759"/>
<reference evidence="29" key="3">
    <citation type="submission" date="2025-09" db="UniProtKB">
        <authorList>
            <consortium name="Ensembl"/>
        </authorList>
    </citation>
    <scope>IDENTIFICATION</scope>
</reference>
<dbReference type="SUPFAM" id="SSF56436">
    <property type="entry name" value="C-type lectin-like"/>
    <property type="match status" value="1"/>
</dbReference>
<dbReference type="Proteomes" id="UP000472264">
    <property type="component" value="Chromosome 16"/>
</dbReference>
<dbReference type="GO" id="GO:0005576">
    <property type="term" value="C:extracellular region"/>
    <property type="evidence" value="ECO:0007669"/>
    <property type="project" value="UniProtKB-SubCell"/>
</dbReference>
<keyword evidence="6" id="KW-0964">Secreted</keyword>
<feature type="signal peptide" evidence="27">
    <location>
        <begin position="1"/>
        <end position="18"/>
    </location>
</feature>
<feature type="compositionally biased region" description="Low complexity" evidence="25">
    <location>
        <begin position="346"/>
        <end position="355"/>
    </location>
</feature>
<evidence type="ECO:0000256" key="16">
    <source>
        <dbReference type="ARBA" id="ARBA00023180"/>
    </source>
</evidence>
<keyword evidence="7" id="KW-0597">Phosphoprotein</keyword>
<comment type="subcellular location">
    <subcellularLocation>
        <location evidence="2">Cell membrane</location>
        <topology evidence="2">Single-pass type I membrane protein</topology>
    </subcellularLocation>
    <subcellularLocation>
        <location evidence="1">Cell projection</location>
        <location evidence="1">Microvillus</location>
    </subcellularLocation>
    <subcellularLocation>
        <location evidence="3">Secreted</location>
    </subcellularLocation>
</comment>
<evidence type="ECO:0000256" key="13">
    <source>
        <dbReference type="ARBA" id="ARBA00023136"/>
    </source>
</evidence>
<feature type="region of interest" description="Disordered" evidence="25">
    <location>
        <begin position="337"/>
        <end position="361"/>
    </location>
</feature>
<evidence type="ECO:0000256" key="4">
    <source>
        <dbReference type="ARBA" id="ARBA00020474"/>
    </source>
</evidence>
<evidence type="ECO:0000256" key="11">
    <source>
        <dbReference type="ARBA" id="ARBA00022974"/>
    </source>
</evidence>
<keyword evidence="5" id="KW-1003">Cell membrane</keyword>
<dbReference type="GO" id="GO:0016323">
    <property type="term" value="C:basolateral plasma membrane"/>
    <property type="evidence" value="ECO:0007669"/>
    <property type="project" value="TreeGrafter"/>
</dbReference>
<dbReference type="Pfam" id="PF00193">
    <property type="entry name" value="Xlink"/>
    <property type="match status" value="1"/>
</dbReference>
<dbReference type="PRINTS" id="PR00658">
    <property type="entry name" value="CD44"/>
</dbReference>
<protein>
    <recommendedName>
        <fullName evidence="4">CD44 antigen</fullName>
    </recommendedName>
    <alternativeName>
        <fullName evidence="22">GP90 lymphocyte homing/adhesion receptor</fullName>
    </alternativeName>
    <alternativeName>
        <fullName evidence="21">HUTCH-I</fullName>
    </alternativeName>
    <alternativeName>
        <fullName evidence="23">Hermes antigen</fullName>
    </alternativeName>
    <alternativeName>
        <fullName evidence="20">Hyaluronate receptor</fullName>
    </alternativeName>
    <alternativeName>
        <fullName evidence="18">Phagocytic glycoprotein 1</fullName>
    </alternativeName>
    <alternativeName>
        <fullName evidence="19">Phagocytic glycoprotein I</fullName>
    </alternativeName>
</protein>
<keyword evidence="16" id="KW-0325">Glycoprotein</keyword>
<evidence type="ECO:0000256" key="1">
    <source>
        <dbReference type="ARBA" id="ARBA00004105"/>
    </source>
</evidence>
<evidence type="ECO:0000256" key="25">
    <source>
        <dbReference type="SAM" id="MobiDB-lite"/>
    </source>
</evidence>
<evidence type="ECO:0000256" key="22">
    <source>
        <dbReference type="ARBA" id="ARBA00032514"/>
    </source>
</evidence>
<keyword evidence="15" id="KW-0675">Receptor</keyword>
<gene>
    <name evidence="29" type="primary">cd44b</name>
</gene>
<dbReference type="PANTHER" id="PTHR10225">
    <property type="entry name" value="HYALURONAN RECEPTOR"/>
    <property type="match status" value="1"/>
</dbReference>
<feature type="compositionally biased region" description="Polar residues" evidence="25">
    <location>
        <begin position="200"/>
        <end position="210"/>
    </location>
</feature>
<evidence type="ECO:0000256" key="7">
    <source>
        <dbReference type="ARBA" id="ARBA00022553"/>
    </source>
</evidence>
<evidence type="ECO:0000256" key="23">
    <source>
        <dbReference type="ARBA" id="ARBA00032917"/>
    </source>
</evidence>
<dbReference type="InterPro" id="IPR043210">
    <property type="entry name" value="CD44_antigen-like"/>
</dbReference>
<keyword evidence="13 26" id="KW-0472">Membrane</keyword>
<feature type="compositionally biased region" description="Low complexity" evidence="25">
    <location>
        <begin position="185"/>
        <end position="198"/>
    </location>
</feature>
<feature type="disulfide bond" evidence="24">
    <location>
        <begin position="76"/>
        <end position="97"/>
    </location>
</feature>
<evidence type="ECO:0000256" key="18">
    <source>
        <dbReference type="ARBA" id="ARBA00029917"/>
    </source>
</evidence>
<keyword evidence="11" id="KW-0654">Proteoglycan</keyword>
<name>A0A665USF3_ECHNA</name>
<organism evidence="29 30">
    <name type="scientific">Echeneis naucrates</name>
    <name type="common">Live sharksucker</name>
    <dbReference type="NCBI Taxonomy" id="173247"/>
    <lineage>
        <taxon>Eukaryota</taxon>
        <taxon>Metazoa</taxon>
        <taxon>Chordata</taxon>
        <taxon>Craniata</taxon>
        <taxon>Vertebrata</taxon>
        <taxon>Euteleostomi</taxon>
        <taxon>Actinopterygii</taxon>
        <taxon>Neopterygii</taxon>
        <taxon>Teleostei</taxon>
        <taxon>Neoteleostei</taxon>
        <taxon>Acanthomorphata</taxon>
        <taxon>Carangaria</taxon>
        <taxon>Carangiformes</taxon>
        <taxon>Echeneidae</taxon>
        <taxon>Echeneis</taxon>
    </lineage>
</organism>
<comment type="caution">
    <text evidence="24">Lacks conserved residue(s) required for the propagation of feature annotation.</text>
</comment>
<dbReference type="GO" id="GO:0007155">
    <property type="term" value="P:cell adhesion"/>
    <property type="evidence" value="ECO:0007669"/>
    <property type="project" value="UniProtKB-KW"/>
</dbReference>
<dbReference type="GO" id="GO:0006954">
    <property type="term" value="P:inflammatory response"/>
    <property type="evidence" value="ECO:0007669"/>
    <property type="project" value="TreeGrafter"/>
</dbReference>
<dbReference type="InterPro" id="IPR016187">
    <property type="entry name" value="CTDL_fold"/>
</dbReference>
<evidence type="ECO:0000256" key="24">
    <source>
        <dbReference type="PROSITE-ProRule" id="PRU00323"/>
    </source>
</evidence>
<dbReference type="GO" id="GO:0004896">
    <property type="term" value="F:cytokine receptor activity"/>
    <property type="evidence" value="ECO:0007669"/>
    <property type="project" value="TreeGrafter"/>
</dbReference>
<dbReference type="InterPro" id="IPR000538">
    <property type="entry name" value="Link_dom"/>
</dbReference>
<evidence type="ECO:0000256" key="21">
    <source>
        <dbReference type="ARBA" id="ARBA00031823"/>
    </source>
</evidence>
<dbReference type="Gene3D" id="3.10.100.10">
    <property type="entry name" value="Mannose-Binding Protein A, subunit A"/>
    <property type="match status" value="1"/>
</dbReference>
<dbReference type="SMART" id="SM00445">
    <property type="entry name" value="LINK"/>
    <property type="match status" value="1"/>
</dbReference>
<evidence type="ECO:0000256" key="27">
    <source>
        <dbReference type="SAM" id="SignalP"/>
    </source>
</evidence>
<evidence type="ECO:0000256" key="10">
    <source>
        <dbReference type="ARBA" id="ARBA00022889"/>
    </source>
</evidence>
<evidence type="ECO:0000256" key="8">
    <source>
        <dbReference type="ARBA" id="ARBA00022692"/>
    </source>
</evidence>
<proteinExistence type="predicted"/>
<evidence type="ECO:0000313" key="30">
    <source>
        <dbReference type="Proteomes" id="UP000472264"/>
    </source>
</evidence>
<dbReference type="GO" id="GO:0005540">
    <property type="term" value="F:hyaluronic acid binding"/>
    <property type="evidence" value="ECO:0007669"/>
    <property type="project" value="InterPro"/>
</dbReference>
<reference evidence="29" key="1">
    <citation type="submission" date="2021-04" db="EMBL/GenBank/DDBJ databases">
        <authorList>
            <consortium name="Wellcome Sanger Institute Data Sharing"/>
        </authorList>
    </citation>
    <scope>NUCLEOTIDE SEQUENCE [LARGE SCALE GENOMIC DNA]</scope>
</reference>
<evidence type="ECO:0000256" key="17">
    <source>
        <dbReference type="ARBA" id="ARBA00023273"/>
    </source>
</evidence>
<dbReference type="AlphaFoldDB" id="A0A665USF3"/>
<dbReference type="Ensembl" id="ENSENLT00000023070.1">
    <property type="protein sequence ID" value="ENSENLP00000022311.1"/>
    <property type="gene ID" value="ENSENLG00000010145.1"/>
</dbReference>
<evidence type="ECO:0000256" key="2">
    <source>
        <dbReference type="ARBA" id="ARBA00004251"/>
    </source>
</evidence>
<dbReference type="GO" id="GO:0005902">
    <property type="term" value="C:microvillus"/>
    <property type="evidence" value="ECO:0007669"/>
    <property type="project" value="UniProtKB-SubCell"/>
</dbReference>
<evidence type="ECO:0000256" key="6">
    <source>
        <dbReference type="ARBA" id="ARBA00022525"/>
    </source>
</evidence>
<feature type="region of interest" description="Disordered" evidence="25">
    <location>
        <begin position="125"/>
        <end position="295"/>
    </location>
</feature>
<keyword evidence="14 24" id="KW-1015">Disulfide bond</keyword>
<keyword evidence="8 26" id="KW-0812">Transmembrane</keyword>
<keyword evidence="10" id="KW-0130">Cell adhesion</keyword>
<evidence type="ECO:0000256" key="3">
    <source>
        <dbReference type="ARBA" id="ARBA00004613"/>
    </source>
</evidence>
<dbReference type="PROSITE" id="PS50963">
    <property type="entry name" value="LINK_2"/>
    <property type="match status" value="1"/>
</dbReference>
<feature type="compositionally biased region" description="Polar residues" evidence="25">
    <location>
        <begin position="269"/>
        <end position="279"/>
    </location>
</feature>
<evidence type="ECO:0000256" key="12">
    <source>
        <dbReference type="ARBA" id="ARBA00022989"/>
    </source>
</evidence>
<evidence type="ECO:0000256" key="9">
    <source>
        <dbReference type="ARBA" id="ARBA00022729"/>
    </source>
</evidence>